<proteinExistence type="predicted"/>
<reference evidence="2 3" key="1">
    <citation type="submission" date="2017-09" db="EMBL/GenBank/DDBJ databases">
        <title>Depth-based differentiation of microbial function through sediment-hosted aquifers and enrichment of novel symbionts in the deep terrestrial subsurface.</title>
        <authorList>
            <person name="Probst A.J."/>
            <person name="Ladd B."/>
            <person name="Jarett J.K."/>
            <person name="Geller-Mcgrath D.E."/>
            <person name="Sieber C.M."/>
            <person name="Emerson J.B."/>
            <person name="Anantharaman K."/>
            <person name="Thomas B.C."/>
            <person name="Malmstrom R."/>
            <person name="Stieglmeier M."/>
            <person name="Klingl A."/>
            <person name="Woyke T."/>
            <person name="Ryan C.M."/>
            <person name="Banfield J.F."/>
        </authorList>
    </citation>
    <scope>NUCLEOTIDE SEQUENCE [LARGE SCALE GENOMIC DNA]</scope>
    <source>
        <strain evidence="2">CG11_big_fil_rev_8_21_14_0_20_39_34</strain>
    </source>
</reference>
<evidence type="ECO:0000313" key="3">
    <source>
        <dbReference type="Proteomes" id="UP000229600"/>
    </source>
</evidence>
<name>A0A2H0N5Q1_9BACT</name>
<sequence length="183" mass="21694">MQYKDNDPNPQKAYPSAETQPSAPERQEFTEKAPNTAKQEFADFAVEQKESKENSEKENNFLGDALREIRNKLSRNQKKKTVVFPKHKDQLTEEIEKIMSEGLGDTFKQLDRVQQMEFKLKGEETAYKIRQILQSSHVRMKNIFRLLLEWLKMLPGINRFFLEQEAKIKAEHLLHLREKHKKH</sequence>
<evidence type="ECO:0000256" key="1">
    <source>
        <dbReference type="SAM" id="MobiDB-lite"/>
    </source>
</evidence>
<comment type="caution">
    <text evidence="2">The sequence shown here is derived from an EMBL/GenBank/DDBJ whole genome shotgun (WGS) entry which is preliminary data.</text>
</comment>
<accession>A0A2H0N5Q1</accession>
<evidence type="ECO:0000313" key="2">
    <source>
        <dbReference type="EMBL" id="PIR04212.1"/>
    </source>
</evidence>
<protein>
    <submittedName>
        <fullName evidence="2">Uncharacterized protein</fullName>
    </submittedName>
</protein>
<feature type="region of interest" description="Disordered" evidence="1">
    <location>
        <begin position="1"/>
        <end position="37"/>
    </location>
</feature>
<dbReference type="EMBL" id="PCWN01000007">
    <property type="protein sequence ID" value="PIR04212.1"/>
    <property type="molecule type" value="Genomic_DNA"/>
</dbReference>
<dbReference type="Proteomes" id="UP000229600">
    <property type="component" value="Unassembled WGS sequence"/>
</dbReference>
<organism evidence="2 3">
    <name type="scientific">Candidatus Magasanikbacteria bacterium CG11_big_fil_rev_8_21_14_0_20_39_34</name>
    <dbReference type="NCBI Taxonomy" id="1974653"/>
    <lineage>
        <taxon>Bacteria</taxon>
        <taxon>Candidatus Magasanikiibacteriota</taxon>
    </lineage>
</organism>
<dbReference type="AlphaFoldDB" id="A0A2H0N5Q1"/>
<gene>
    <name evidence="2" type="ORF">COV59_03450</name>
</gene>